<dbReference type="RefSeq" id="WP_110888382.1">
    <property type="nucleotide sequence ID" value="NZ_QJSX01000018.1"/>
</dbReference>
<dbReference type="OrthoDB" id="9759749at2"/>
<keyword evidence="1" id="KW-0732">Signal</keyword>
<dbReference type="GO" id="GO:0016811">
    <property type="term" value="F:hydrolase activity, acting on carbon-nitrogen (but not peptide) bonds, in linear amides"/>
    <property type="evidence" value="ECO:0007669"/>
    <property type="project" value="TreeGrafter"/>
</dbReference>
<dbReference type="SUPFAM" id="SSF102588">
    <property type="entry name" value="LmbE-like"/>
    <property type="match status" value="1"/>
</dbReference>
<gene>
    <name evidence="3" type="ORF">DES52_11840</name>
</gene>
<accession>A0A318S4M2</accession>
<dbReference type="Pfam" id="PF02585">
    <property type="entry name" value="PIG-L"/>
    <property type="match status" value="1"/>
</dbReference>
<dbReference type="InterPro" id="IPR018905">
    <property type="entry name" value="A-galactase_NEW3"/>
</dbReference>
<dbReference type="Proteomes" id="UP000248326">
    <property type="component" value="Unassembled WGS sequence"/>
</dbReference>
<proteinExistence type="predicted"/>
<reference evidence="3 4" key="1">
    <citation type="submission" date="2018-06" db="EMBL/GenBank/DDBJ databases">
        <title>Genomic Encyclopedia of Type Strains, Phase IV (KMG-IV): sequencing the most valuable type-strain genomes for metagenomic binning, comparative biology and taxonomic classification.</title>
        <authorList>
            <person name="Goeker M."/>
        </authorList>
    </citation>
    <scope>NUCLEOTIDE SEQUENCE [LARGE SCALE GENOMIC DNA]</scope>
    <source>
        <strain evidence="3 4">DSM 18048</strain>
    </source>
</reference>
<feature type="chain" id="PRO_5016355381" evidence="1">
    <location>
        <begin position="24"/>
        <end position="869"/>
    </location>
</feature>
<feature type="domain" description="Alpha-galactosidase NEW3" evidence="2">
    <location>
        <begin position="548"/>
        <end position="620"/>
    </location>
</feature>
<dbReference type="PANTHER" id="PTHR12993:SF11">
    <property type="entry name" value="N-ACETYLGLUCOSAMINYL-PHOSPHATIDYLINOSITOL DE-N-ACETYLASE"/>
    <property type="match status" value="1"/>
</dbReference>
<dbReference type="InterPro" id="IPR029062">
    <property type="entry name" value="Class_I_gatase-like"/>
</dbReference>
<dbReference type="Gene3D" id="2.60.40.10">
    <property type="entry name" value="Immunoglobulins"/>
    <property type="match status" value="1"/>
</dbReference>
<dbReference type="PANTHER" id="PTHR12993">
    <property type="entry name" value="N-ACETYLGLUCOSAMINYL-PHOSPHATIDYLINOSITOL DE-N-ACETYLASE-RELATED"/>
    <property type="match status" value="1"/>
</dbReference>
<dbReference type="InterPro" id="IPR024078">
    <property type="entry name" value="LmbE-like_dom_sf"/>
</dbReference>
<evidence type="ECO:0000313" key="4">
    <source>
        <dbReference type="Proteomes" id="UP000248326"/>
    </source>
</evidence>
<feature type="domain" description="Alpha-galactosidase NEW3" evidence="2">
    <location>
        <begin position="395"/>
        <end position="458"/>
    </location>
</feature>
<protein>
    <submittedName>
        <fullName evidence="3">Alpha-galactosidase-like protein</fullName>
    </submittedName>
</protein>
<organism evidence="3 4">
    <name type="scientific">Deinococcus yavapaiensis KR-236</name>
    <dbReference type="NCBI Taxonomy" id="694435"/>
    <lineage>
        <taxon>Bacteria</taxon>
        <taxon>Thermotogati</taxon>
        <taxon>Deinococcota</taxon>
        <taxon>Deinococci</taxon>
        <taxon>Deinococcales</taxon>
        <taxon>Deinococcaceae</taxon>
        <taxon>Deinococcus</taxon>
    </lineage>
</organism>
<evidence type="ECO:0000259" key="2">
    <source>
        <dbReference type="Pfam" id="PF10633"/>
    </source>
</evidence>
<dbReference type="AlphaFoldDB" id="A0A318S4M2"/>
<dbReference type="SUPFAM" id="SSF52317">
    <property type="entry name" value="Class I glutamine amidotransferase-like"/>
    <property type="match status" value="1"/>
</dbReference>
<dbReference type="Gene3D" id="3.40.50.10320">
    <property type="entry name" value="LmbE-like"/>
    <property type="match status" value="1"/>
</dbReference>
<name>A0A318S4M2_9DEIO</name>
<evidence type="ECO:0000313" key="3">
    <source>
        <dbReference type="EMBL" id="PYE50423.1"/>
    </source>
</evidence>
<dbReference type="InterPro" id="IPR013783">
    <property type="entry name" value="Ig-like_fold"/>
</dbReference>
<feature type="signal peptide" evidence="1">
    <location>
        <begin position="1"/>
        <end position="23"/>
    </location>
</feature>
<evidence type="ECO:0000256" key="1">
    <source>
        <dbReference type="SAM" id="SignalP"/>
    </source>
</evidence>
<keyword evidence="4" id="KW-1185">Reference proteome</keyword>
<dbReference type="CDD" id="cd03143">
    <property type="entry name" value="A4_beta-galactosidase_middle_domain"/>
    <property type="match status" value="1"/>
</dbReference>
<dbReference type="Pfam" id="PF10633">
    <property type="entry name" value="NPCBM_assoc"/>
    <property type="match status" value="2"/>
</dbReference>
<dbReference type="EMBL" id="QJSX01000018">
    <property type="protein sequence ID" value="PYE50423.1"/>
    <property type="molecule type" value="Genomic_DNA"/>
</dbReference>
<comment type="caution">
    <text evidence="3">The sequence shown here is derived from an EMBL/GenBank/DDBJ whole genome shotgun (WGS) entry which is preliminary data.</text>
</comment>
<dbReference type="InterPro" id="IPR003737">
    <property type="entry name" value="GlcNAc_PI_deacetylase-related"/>
</dbReference>
<sequence>MKHRSGTPLALALTAALLGTAKADLPRSPEVGAVGIQQAVDRLPMSARFLLVGAHPDDEPSGVMAYVTRGLHAESAYLALNRGEGGQNEIGTELFDGLGIIRTDELLGARAVDGAKQYFSTVYDYGFSRTLNEALSKWDEQKALSDVVRVIRTFRPDVVVTFHADERVGHGHHQAAGYLAVKAFDLAGDPSAFPELGLPAWQPQKLYLSAGVGGGTGDAQNATLTVDVGQYDPILGRTYQQIGLEGRSYHRSQGMGSLLPAGSFKNNFVILKGKSGAASGQEKSFFDGVPTTLTARWANVEIPALASALRTAQREAESAVKNLDLRTPETTVARVRRGLDAIRRAKNVAEGVSDLAPAAKSALVDDLARKEEQFNEALVRLLGLNLKAVANDATVTPGQAFKVRFDLYNQGKLPVELASAGLELPSGWEAKGAVAAATLAAGGAVGASLDVTVAGNAALTRPYWRRPDNFSGRVTVDRPECVTLPYCPTDTFAVARVNVSGTPVTVRVPLQNVWADPKFGERSRLLAVVPKLNVRVDPDLAIMPLGSDRKATVHVRVENNTTGATEGNVTLKLPAGWTATQAAQPFKLARSGEAALLAFDVQAPANLTAGTYAIDAEATLGSEKFAEGYTVINYAHTEYRPLYAPARATINAFDLKVPSVKIGYVPGTGDVVPEALKRVGLDVTTLTPEFIASGDLSQFGTIVIGVRAYGDRPDLAANHARLMNYIERGGNMVVQYHRFEWDRIMTGGPGPFPTTLGPANIRVTEEDAPVRILAPEDPAFTTPNRITQADFEGWVQERGLYWLTTWDPRYKALLESHDRGEPEAQGGLVKVKVGQGTWTYAGYAFFRELPAGVPGAYRLFVNLLTPEGK</sequence>